<proteinExistence type="predicted"/>
<protein>
    <recommendedName>
        <fullName evidence="4">RRM domain-containing protein</fullName>
    </recommendedName>
</protein>
<dbReference type="Proteomes" id="UP000184330">
    <property type="component" value="Unassembled WGS sequence"/>
</dbReference>
<feature type="compositionally biased region" description="Low complexity" evidence="1">
    <location>
        <begin position="33"/>
        <end position="47"/>
    </location>
</feature>
<dbReference type="EMBL" id="FJOG01000020">
    <property type="protein sequence ID" value="CZR62311.1"/>
    <property type="molecule type" value="Genomic_DNA"/>
</dbReference>
<dbReference type="AlphaFoldDB" id="A0A1L7XBB2"/>
<reference evidence="2 3" key="1">
    <citation type="submission" date="2016-03" db="EMBL/GenBank/DDBJ databases">
        <authorList>
            <person name="Ploux O."/>
        </authorList>
    </citation>
    <scope>NUCLEOTIDE SEQUENCE [LARGE SCALE GENOMIC DNA]</scope>
    <source>
        <strain evidence="2 3">UAMH 11012</strain>
    </source>
</reference>
<evidence type="ECO:0000256" key="1">
    <source>
        <dbReference type="SAM" id="MobiDB-lite"/>
    </source>
</evidence>
<feature type="region of interest" description="Disordered" evidence="1">
    <location>
        <begin position="27"/>
        <end position="47"/>
    </location>
</feature>
<evidence type="ECO:0000313" key="2">
    <source>
        <dbReference type="EMBL" id="CZR62311.1"/>
    </source>
</evidence>
<evidence type="ECO:0000313" key="3">
    <source>
        <dbReference type="Proteomes" id="UP000184330"/>
    </source>
</evidence>
<organism evidence="2 3">
    <name type="scientific">Phialocephala subalpina</name>
    <dbReference type="NCBI Taxonomy" id="576137"/>
    <lineage>
        <taxon>Eukaryota</taxon>
        <taxon>Fungi</taxon>
        <taxon>Dikarya</taxon>
        <taxon>Ascomycota</taxon>
        <taxon>Pezizomycotina</taxon>
        <taxon>Leotiomycetes</taxon>
        <taxon>Helotiales</taxon>
        <taxon>Mollisiaceae</taxon>
        <taxon>Phialocephala</taxon>
        <taxon>Phialocephala fortinii species complex</taxon>
    </lineage>
</organism>
<evidence type="ECO:0008006" key="4">
    <source>
        <dbReference type="Google" id="ProtNLM"/>
    </source>
</evidence>
<gene>
    <name evidence="2" type="ORF">PAC_12208</name>
</gene>
<keyword evidence="3" id="KW-1185">Reference proteome</keyword>
<accession>A0A1L7XBB2</accession>
<name>A0A1L7XBB2_9HELO</name>
<dbReference type="OrthoDB" id="3508416at2759"/>
<sequence length="416" mass="46336">MTKCHNESSSTPYSATIPSEVTMAQRCQQDMPVSSSSSHLSDGDGVSARIDPCADNIAAPIRTQTHGLLRFMITSIPSSSATQPRATNGYAGENASHMQRVLESPLNTQANHDRAVRTEQRLRNIAPFETPSDSPSFRSIPLNLPQPEIRGEGDRIANTSVISPAPWMPQNPIPSAGSQDHLVEAAIERRRISELMTSIPAPRNFIPSDMVQQRDLADDLNCALFLRNIPMSASLSGFFDMVDTGAVYALHIMPPNGQHHTCAAKLTFMEPEGAAIFLAKARHGIRVAGYLLDARYNIREGYLRNTTAISRVIHVEGPEAMMTVDYWFRYFRQVCVFQWDRVVALACPRPGRKFLEFRFACINGQAQTCLQEIQQQEEFAGLVDVAYGFDPCGQPTLRDMAPRRSQMEKEFGFRMQ</sequence>